<evidence type="ECO:0000256" key="1">
    <source>
        <dbReference type="SAM" id="MobiDB-lite"/>
    </source>
</evidence>
<name>A0A9P4I3Q1_9PEZI</name>
<gene>
    <name evidence="2" type="ORF">NA57DRAFT_82170</name>
</gene>
<dbReference type="AlphaFoldDB" id="A0A9P4I3Q1"/>
<dbReference type="OrthoDB" id="5348779at2759"/>
<feature type="compositionally biased region" description="Basic and acidic residues" evidence="1">
    <location>
        <begin position="454"/>
        <end position="463"/>
    </location>
</feature>
<dbReference type="EMBL" id="ML978144">
    <property type="protein sequence ID" value="KAF2092617.1"/>
    <property type="molecule type" value="Genomic_DNA"/>
</dbReference>
<comment type="caution">
    <text evidence="2">The sequence shown here is derived from an EMBL/GenBank/DDBJ whole genome shotgun (WGS) entry which is preliminary data.</text>
</comment>
<keyword evidence="3" id="KW-1185">Reference proteome</keyword>
<evidence type="ECO:0000313" key="3">
    <source>
        <dbReference type="Proteomes" id="UP000799772"/>
    </source>
</evidence>
<dbReference type="Proteomes" id="UP000799772">
    <property type="component" value="Unassembled WGS sequence"/>
</dbReference>
<protein>
    <submittedName>
        <fullName evidence="2">Uncharacterized protein</fullName>
    </submittedName>
</protein>
<feature type="region of interest" description="Disordered" evidence="1">
    <location>
        <begin position="454"/>
        <end position="532"/>
    </location>
</feature>
<accession>A0A9P4I3Q1</accession>
<reference evidence="2" key="1">
    <citation type="journal article" date="2020" name="Stud. Mycol.">
        <title>101 Dothideomycetes genomes: a test case for predicting lifestyles and emergence of pathogens.</title>
        <authorList>
            <person name="Haridas S."/>
            <person name="Albert R."/>
            <person name="Binder M."/>
            <person name="Bloem J."/>
            <person name="Labutti K."/>
            <person name="Salamov A."/>
            <person name="Andreopoulos B."/>
            <person name="Baker S."/>
            <person name="Barry K."/>
            <person name="Bills G."/>
            <person name="Bluhm B."/>
            <person name="Cannon C."/>
            <person name="Castanera R."/>
            <person name="Culley D."/>
            <person name="Daum C."/>
            <person name="Ezra D."/>
            <person name="Gonzalez J."/>
            <person name="Henrissat B."/>
            <person name="Kuo A."/>
            <person name="Liang C."/>
            <person name="Lipzen A."/>
            <person name="Lutzoni F."/>
            <person name="Magnuson J."/>
            <person name="Mondo S."/>
            <person name="Nolan M."/>
            <person name="Ohm R."/>
            <person name="Pangilinan J."/>
            <person name="Park H.-J."/>
            <person name="Ramirez L."/>
            <person name="Alfaro M."/>
            <person name="Sun H."/>
            <person name="Tritt A."/>
            <person name="Yoshinaga Y."/>
            <person name="Zwiers L.-H."/>
            <person name="Turgeon B."/>
            <person name="Goodwin S."/>
            <person name="Spatafora J."/>
            <person name="Crous P."/>
            <person name="Grigoriev I."/>
        </authorList>
    </citation>
    <scope>NUCLEOTIDE SEQUENCE</scope>
    <source>
        <strain evidence="2">CBS 133067</strain>
    </source>
</reference>
<feature type="compositionally biased region" description="Basic and acidic residues" evidence="1">
    <location>
        <begin position="493"/>
        <end position="502"/>
    </location>
</feature>
<evidence type="ECO:0000313" key="2">
    <source>
        <dbReference type="EMBL" id="KAF2092617.1"/>
    </source>
</evidence>
<organism evidence="2 3">
    <name type="scientific">Rhizodiscina lignyota</name>
    <dbReference type="NCBI Taxonomy" id="1504668"/>
    <lineage>
        <taxon>Eukaryota</taxon>
        <taxon>Fungi</taxon>
        <taxon>Dikarya</taxon>
        <taxon>Ascomycota</taxon>
        <taxon>Pezizomycotina</taxon>
        <taxon>Dothideomycetes</taxon>
        <taxon>Pleosporomycetidae</taxon>
        <taxon>Aulographales</taxon>
        <taxon>Rhizodiscinaceae</taxon>
        <taxon>Rhizodiscina</taxon>
    </lineage>
</organism>
<proteinExistence type="predicted"/>
<sequence>MPGSSQRNTLSWITSYGEIITPPAASTYSERAVNATGNYRCQPIRIGQEHADFGYLKWRTHGPDGDDARAALLGISTPEDLIRAFVMNPSRQDLDNIFMDWVPGRLEGSRQTDEGRVPLNARSHITYMEARRERLGLQPLDLAQQPFTWAGSDRDWYMRPGADASVLHAKRTRDDNGSTTVQDIESRPEWNGRTLFKGKQGGPKMKRQIGLKVQGGSHQPSVDYLQLSQRTVIPGGPFAYIDPPRQGYLEGSDGEPQPDNENVTSFHPGLANMSWRNLPEIMYRWQPTDRDTHPEGSEPPQMEDADGRPMFDLADPNHPVPILDYPFLPHRISTAVTGEWLEVLFRLSGARMPYNQILARMPTHVVRPTPNSMQMARSRSAKLMADILQAASGGDPGIADRIVKTNSTRGITPGLIDPARPRGADNWKPFTGEFLARQDAKKVSQLKKPYERITRAETAEGGRRKTRGQTRAALELVNEDKGAWQGATKKRKRDEPHSERNAAHIGEASTSGSPEGGKGSEEQNGDGGMKDWGVKRRKLKMIRKPWLAPLVDESDSDNGDFDTLEGIAKVQASLSQGVDGSGVVHHYGKPPIFGPAGYGAVPKAMADAYSIYGSIRKSTQLSRENQVFVNLIPDAYKDGHRVYGGLLLFPRI</sequence>